<evidence type="ECO:0000313" key="2">
    <source>
        <dbReference type="Proteomes" id="UP000286947"/>
    </source>
</evidence>
<gene>
    <name evidence="1" type="ORF">CUZ56_00325</name>
</gene>
<reference evidence="1 2" key="1">
    <citation type="submission" date="2018-01" db="EMBL/GenBank/DDBJ databases">
        <title>Saezia sanguinis gen. nov., sp. nov., in the order Burkholderiales isolated from human blood.</title>
        <authorList>
            <person name="Medina-Pascual M.J."/>
            <person name="Valdezate S."/>
            <person name="Monzon S."/>
            <person name="Cuesta I."/>
            <person name="Carrasco G."/>
            <person name="Villalon P."/>
            <person name="Saez-Nieto J.A."/>
        </authorList>
    </citation>
    <scope>NUCLEOTIDE SEQUENCE [LARGE SCALE GENOMIC DNA]</scope>
    <source>
        <strain evidence="1 2">CNM695-12</strain>
    </source>
</reference>
<accession>A0A433SGI5</accession>
<protein>
    <submittedName>
        <fullName evidence="1">Uncharacterized protein</fullName>
    </submittedName>
</protein>
<proteinExistence type="predicted"/>
<comment type="caution">
    <text evidence="1">The sequence shown here is derived from an EMBL/GenBank/DDBJ whole genome shotgun (WGS) entry which is preliminary data.</text>
</comment>
<organism evidence="1 2">
    <name type="scientific">Saezia sanguinis</name>
    <dbReference type="NCBI Taxonomy" id="1965230"/>
    <lineage>
        <taxon>Bacteria</taxon>
        <taxon>Pseudomonadati</taxon>
        <taxon>Pseudomonadota</taxon>
        <taxon>Betaproteobacteria</taxon>
        <taxon>Burkholderiales</taxon>
        <taxon>Saeziaceae</taxon>
        <taxon>Saezia</taxon>
    </lineage>
</organism>
<dbReference type="AlphaFoldDB" id="A0A433SGI5"/>
<name>A0A433SGI5_9BURK</name>
<keyword evidence="2" id="KW-1185">Reference proteome</keyword>
<dbReference type="EMBL" id="PQSP01000001">
    <property type="protein sequence ID" value="RUS67845.1"/>
    <property type="molecule type" value="Genomic_DNA"/>
</dbReference>
<sequence>MKFYIYNNLKIEIKIVSYNFRGYDCVWLYPLSVWSINDLDHNYTSRALLSAYQHLGMVQVVTDGNGEITWKAQSEVFGKTLPNNQNQIIMNLKCLRQYYSVELMKERQGDKLLFWFWNKIR</sequence>
<dbReference type="Proteomes" id="UP000286947">
    <property type="component" value="Unassembled WGS sequence"/>
</dbReference>
<evidence type="ECO:0000313" key="1">
    <source>
        <dbReference type="EMBL" id="RUS67845.1"/>
    </source>
</evidence>